<feature type="domain" description="Integral membrane bound transporter" evidence="9">
    <location>
        <begin position="381"/>
        <end position="500"/>
    </location>
</feature>
<dbReference type="InterPro" id="IPR049453">
    <property type="entry name" value="Memb_transporter_dom"/>
</dbReference>
<dbReference type="GO" id="GO:0005886">
    <property type="term" value="C:plasma membrane"/>
    <property type="evidence" value="ECO:0007669"/>
    <property type="project" value="UniProtKB-SubCell"/>
</dbReference>
<feature type="compositionally biased region" description="Basic and acidic residues" evidence="7">
    <location>
        <begin position="296"/>
        <end position="305"/>
    </location>
</feature>
<keyword evidence="3 8" id="KW-0812">Transmembrane</keyword>
<feature type="transmembrane region" description="Helical" evidence="8">
    <location>
        <begin position="146"/>
        <end position="167"/>
    </location>
</feature>
<dbReference type="AlphaFoldDB" id="A0A7X1I717"/>
<evidence type="ECO:0000256" key="7">
    <source>
        <dbReference type="SAM" id="MobiDB-lite"/>
    </source>
</evidence>
<feature type="transmembrane region" description="Helical" evidence="8">
    <location>
        <begin position="421"/>
        <end position="447"/>
    </location>
</feature>
<evidence type="ECO:0000256" key="2">
    <source>
        <dbReference type="ARBA" id="ARBA00022475"/>
    </source>
</evidence>
<organism evidence="10 11">
    <name type="scientific">Streptomyces mexicanus</name>
    <dbReference type="NCBI Taxonomy" id="178566"/>
    <lineage>
        <taxon>Bacteria</taxon>
        <taxon>Bacillati</taxon>
        <taxon>Actinomycetota</taxon>
        <taxon>Actinomycetes</taxon>
        <taxon>Kitasatosporales</taxon>
        <taxon>Streptomycetaceae</taxon>
        <taxon>Streptomyces</taxon>
    </lineage>
</organism>
<dbReference type="Proteomes" id="UP000517694">
    <property type="component" value="Unassembled WGS sequence"/>
</dbReference>
<dbReference type="Pfam" id="PF13515">
    <property type="entry name" value="FUSC_2"/>
    <property type="match status" value="1"/>
</dbReference>
<feature type="transmembrane region" description="Helical" evidence="8">
    <location>
        <begin position="484"/>
        <end position="505"/>
    </location>
</feature>
<protein>
    <submittedName>
        <fullName evidence="10">FUSC family protein</fullName>
    </submittedName>
</protein>
<feature type="transmembrane region" description="Helical" evidence="8">
    <location>
        <begin position="37"/>
        <end position="58"/>
    </location>
</feature>
<evidence type="ECO:0000256" key="8">
    <source>
        <dbReference type="SAM" id="Phobius"/>
    </source>
</evidence>
<evidence type="ECO:0000256" key="5">
    <source>
        <dbReference type="ARBA" id="ARBA00023136"/>
    </source>
</evidence>
<keyword evidence="4 8" id="KW-1133">Transmembrane helix</keyword>
<reference evidence="10 11" key="1">
    <citation type="submission" date="2020-08" db="EMBL/GenBank/DDBJ databases">
        <title>Whole-Genome Sequence of French Clinical Streptomyces mexicanus Strain Q0842.</title>
        <authorList>
            <person name="Boxberger M."/>
            <person name="La Scola B."/>
        </authorList>
    </citation>
    <scope>NUCLEOTIDE SEQUENCE [LARGE SCALE GENOMIC DNA]</scope>
    <source>
        <strain evidence="10 11">Marseille-Q0842</strain>
    </source>
</reference>
<keyword evidence="2" id="KW-1003">Cell membrane</keyword>
<feature type="transmembrane region" description="Helical" evidence="8">
    <location>
        <begin position="97"/>
        <end position="115"/>
    </location>
</feature>
<feature type="compositionally biased region" description="Pro residues" evidence="7">
    <location>
        <begin position="285"/>
        <end position="295"/>
    </location>
</feature>
<sequence length="622" mass="63736">MKAPHRLKKAAHGFPPAPVPLAAAARGAVALALPLLLGVWSGAVVPAVIAGIGALWGVSQDGADPYRLRVRRLGGMGLAAAAGLLAGELALRSGHPAAVPGCLVALALPAGSVSLRGPLGSVCGMHLLLGATIGSGIPVPGPWWHAPLALLAGVGLVVALSAAPWLWRRYGIERAAVLAVYRAASRALAAAGSPAAEDARRHLTAALDHAHQVMGRHLARPGRPRPEPAALRDAFHTAVRLGEVASALVWEGRPLPRSATEVPLLLAARLLPPPGRRIGGLRPELPGPVGDPPAPGDDRTGHDGHPSAPVGDLTGSVDVEAVPRSGPGSPGLRALAALVAEAGRARPDELPVRLPAAPRHGRAAQLRYTVLLAACVLLAQLCAQALHGPRGYWLPMTVAFVYKPDFGPVARRALHRCAGTVAGVAAIGAVTLLTTDTYALIGAVAAFGALMAVGVRHHYALATTGLTAIVFVLVDLLGDHRALYGTRILDTALAAAIVLVAHLALWPRSAAERATALTEAALAAADRYRRLAPEVTPAQRHALRRGAYHLLAEARRAVAHALSEPGRPGRRVPDRPDLPDLVEAVAAAERLCDAVSARTLGAAPGPGARPAPRCAGACPVGG</sequence>
<accession>A0A7X1I717</accession>
<name>A0A7X1I717_9ACTN</name>
<feature type="region of interest" description="Disordered" evidence="7">
    <location>
        <begin position="276"/>
        <end position="328"/>
    </location>
</feature>
<dbReference type="PANTHER" id="PTHR30509">
    <property type="entry name" value="P-HYDROXYBENZOIC ACID EFFLUX PUMP SUBUNIT-RELATED"/>
    <property type="match status" value="1"/>
</dbReference>
<gene>
    <name evidence="10" type="ORF">H1R13_34720</name>
</gene>
<dbReference type="EMBL" id="JACMHY010000024">
    <property type="protein sequence ID" value="MBC2869926.1"/>
    <property type="molecule type" value="Genomic_DNA"/>
</dbReference>
<evidence type="ECO:0000313" key="11">
    <source>
        <dbReference type="Proteomes" id="UP000517694"/>
    </source>
</evidence>
<dbReference type="PANTHER" id="PTHR30509:SF9">
    <property type="entry name" value="MULTIDRUG RESISTANCE PROTEIN MDTO"/>
    <property type="match status" value="1"/>
</dbReference>
<evidence type="ECO:0000256" key="1">
    <source>
        <dbReference type="ARBA" id="ARBA00004651"/>
    </source>
</evidence>
<evidence type="ECO:0000256" key="6">
    <source>
        <dbReference type="ARBA" id="ARBA00043993"/>
    </source>
</evidence>
<comment type="similarity">
    <text evidence="6">Belongs to the YccS/YhfK family.</text>
</comment>
<proteinExistence type="inferred from homology"/>
<evidence type="ECO:0000256" key="4">
    <source>
        <dbReference type="ARBA" id="ARBA00022989"/>
    </source>
</evidence>
<comment type="caution">
    <text evidence="10">The sequence shown here is derived from an EMBL/GenBank/DDBJ whole genome shotgun (WGS) entry which is preliminary data.</text>
</comment>
<evidence type="ECO:0000313" key="10">
    <source>
        <dbReference type="EMBL" id="MBC2869926.1"/>
    </source>
</evidence>
<evidence type="ECO:0000259" key="9">
    <source>
        <dbReference type="Pfam" id="PF13515"/>
    </source>
</evidence>
<keyword evidence="11" id="KW-1185">Reference proteome</keyword>
<keyword evidence="5 8" id="KW-0472">Membrane</keyword>
<feature type="transmembrane region" description="Helical" evidence="8">
    <location>
        <begin position="459"/>
        <end position="478"/>
    </location>
</feature>
<comment type="subcellular location">
    <subcellularLocation>
        <location evidence="1">Cell membrane</location>
        <topology evidence="1">Multi-pass membrane protein</topology>
    </subcellularLocation>
</comment>
<evidence type="ECO:0000256" key="3">
    <source>
        <dbReference type="ARBA" id="ARBA00022692"/>
    </source>
</evidence>
<feature type="transmembrane region" description="Helical" evidence="8">
    <location>
        <begin position="70"/>
        <end position="91"/>
    </location>
</feature>
<dbReference type="RefSeq" id="WP_185948465.1">
    <property type="nucleotide sequence ID" value="NZ_JACMHY010000024.1"/>
</dbReference>